<dbReference type="InterPro" id="IPR017665">
    <property type="entry name" value="Guanylate_kinase"/>
</dbReference>
<evidence type="ECO:0000256" key="6">
    <source>
        <dbReference type="ARBA" id="ARBA00022777"/>
    </source>
</evidence>
<evidence type="ECO:0000256" key="5">
    <source>
        <dbReference type="ARBA" id="ARBA00022741"/>
    </source>
</evidence>
<protein>
    <recommendedName>
        <fullName evidence="3 9">Guanylate kinase</fullName>
        <ecNumber evidence="2 9">2.7.4.8</ecNumber>
    </recommendedName>
    <alternativeName>
        <fullName evidence="8 9">GMP kinase</fullName>
    </alternativeName>
</protein>
<dbReference type="Gene3D" id="3.40.50.300">
    <property type="entry name" value="P-loop containing nucleotide triphosphate hydrolases"/>
    <property type="match status" value="1"/>
</dbReference>
<keyword evidence="4 9" id="KW-0808">Transferase</keyword>
<dbReference type="SUPFAM" id="SSF52540">
    <property type="entry name" value="P-loop containing nucleoside triphosphate hydrolases"/>
    <property type="match status" value="1"/>
</dbReference>
<evidence type="ECO:0000256" key="7">
    <source>
        <dbReference type="ARBA" id="ARBA00022840"/>
    </source>
</evidence>
<evidence type="ECO:0000259" key="10">
    <source>
        <dbReference type="PROSITE" id="PS50052"/>
    </source>
</evidence>
<evidence type="ECO:0000256" key="9">
    <source>
        <dbReference type="HAMAP-Rule" id="MF_00328"/>
    </source>
</evidence>
<evidence type="ECO:0000256" key="2">
    <source>
        <dbReference type="ARBA" id="ARBA00012961"/>
    </source>
</evidence>
<dbReference type="RefSeq" id="WP_418886988.1">
    <property type="nucleotide sequence ID" value="NZ_CP063845.1"/>
</dbReference>
<evidence type="ECO:0000256" key="8">
    <source>
        <dbReference type="ARBA" id="ARBA00030128"/>
    </source>
</evidence>
<dbReference type="InterPro" id="IPR027417">
    <property type="entry name" value="P-loop_NTPase"/>
</dbReference>
<evidence type="ECO:0000256" key="1">
    <source>
        <dbReference type="ARBA" id="ARBA00005790"/>
    </source>
</evidence>
<keyword evidence="5 9" id="KW-0547">Nucleotide-binding</keyword>
<dbReference type="PROSITE" id="PS00856">
    <property type="entry name" value="GUANYLATE_KINASE_1"/>
    <property type="match status" value="1"/>
</dbReference>
<dbReference type="InterPro" id="IPR008145">
    <property type="entry name" value="GK/Ca_channel_bsu"/>
</dbReference>
<dbReference type="SMART" id="SM00072">
    <property type="entry name" value="GuKc"/>
    <property type="match status" value="1"/>
</dbReference>
<dbReference type="Pfam" id="PF00625">
    <property type="entry name" value="Guanylate_kin"/>
    <property type="match status" value="1"/>
</dbReference>
<dbReference type="NCBIfam" id="TIGR03263">
    <property type="entry name" value="guanyl_kin"/>
    <property type="match status" value="1"/>
</dbReference>
<reference evidence="11 12" key="1">
    <citation type="journal article" date="2021" name="Genome Biol. Evol.">
        <title>Complete Genome Sequencing of a Novel Gloeobacter Species from a Waterfall Cave in Mexico.</title>
        <authorList>
            <person name="Saw J.H."/>
            <person name="Cardona T."/>
            <person name="Montejano G."/>
        </authorList>
    </citation>
    <scope>NUCLEOTIDE SEQUENCE [LARGE SCALE GENOMIC DNA]</scope>
    <source>
        <strain evidence="11">MG652769</strain>
    </source>
</reference>
<comment type="similarity">
    <text evidence="1 9">Belongs to the guanylate kinase family.</text>
</comment>
<dbReference type="EC" id="2.7.4.8" evidence="2 9"/>
<dbReference type="PROSITE" id="PS50052">
    <property type="entry name" value="GUANYLATE_KINASE_2"/>
    <property type="match status" value="1"/>
</dbReference>
<comment type="catalytic activity">
    <reaction evidence="9">
        <text>GMP + ATP = GDP + ADP</text>
        <dbReference type="Rhea" id="RHEA:20780"/>
        <dbReference type="ChEBI" id="CHEBI:30616"/>
        <dbReference type="ChEBI" id="CHEBI:58115"/>
        <dbReference type="ChEBI" id="CHEBI:58189"/>
        <dbReference type="ChEBI" id="CHEBI:456216"/>
        <dbReference type="EC" id="2.7.4.8"/>
    </reaction>
</comment>
<keyword evidence="9" id="KW-0963">Cytoplasm</keyword>
<dbReference type="PANTHER" id="PTHR23117:SF13">
    <property type="entry name" value="GUANYLATE KINASE"/>
    <property type="match status" value="1"/>
</dbReference>
<gene>
    <name evidence="9 11" type="primary">gmk</name>
    <name evidence="11" type="ORF">ISF26_04270</name>
</gene>
<name>A0ABY3PT97_9CYAN</name>
<dbReference type="InterPro" id="IPR008144">
    <property type="entry name" value="Guanylate_kin-like_dom"/>
</dbReference>
<evidence type="ECO:0000313" key="12">
    <source>
        <dbReference type="Proteomes" id="UP001054846"/>
    </source>
</evidence>
<evidence type="ECO:0000313" key="11">
    <source>
        <dbReference type="EMBL" id="UFP96895.1"/>
    </source>
</evidence>
<keyword evidence="6 9" id="KW-0418">Kinase</keyword>
<comment type="function">
    <text evidence="9">Essential for recycling GMP and indirectly, cGMP.</text>
</comment>
<evidence type="ECO:0000256" key="3">
    <source>
        <dbReference type="ARBA" id="ARBA00016296"/>
    </source>
</evidence>
<keyword evidence="12" id="KW-1185">Reference proteome</keyword>
<comment type="subcellular location">
    <subcellularLocation>
        <location evidence="9">Cytoplasm</location>
    </subcellularLocation>
</comment>
<dbReference type="CDD" id="cd00071">
    <property type="entry name" value="GMPK"/>
    <property type="match status" value="1"/>
</dbReference>
<dbReference type="HAMAP" id="MF_00328">
    <property type="entry name" value="Guanylate_kinase"/>
    <property type="match status" value="1"/>
</dbReference>
<organism evidence="11 12">
    <name type="scientific">Gloeobacter morelensis MG652769</name>
    <dbReference type="NCBI Taxonomy" id="2781736"/>
    <lineage>
        <taxon>Bacteria</taxon>
        <taxon>Bacillati</taxon>
        <taxon>Cyanobacteriota</taxon>
        <taxon>Cyanophyceae</taxon>
        <taxon>Gloeobacterales</taxon>
        <taxon>Gloeobacteraceae</taxon>
        <taxon>Gloeobacter</taxon>
        <taxon>Gloeobacter morelensis</taxon>
    </lineage>
</organism>
<keyword evidence="7 9" id="KW-0067">ATP-binding</keyword>
<dbReference type="Gene3D" id="3.30.63.10">
    <property type="entry name" value="Guanylate Kinase phosphate binding domain"/>
    <property type="match status" value="1"/>
</dbReference>
<dbReference type="InterPro" id="IPR020590">
    <property type="entry name" value="Guanylate_kinase_CS"/>
</dbReference>
<dbReference type="PANTHER" id="PTHR23117">
    <property type="entry name" value="GUANYLATE KINASE-RELATED"/>
    <property type="match status" value="1"/>
</dbReference>
<feature type="binding site" evidence="9">
    <location>
        <begin position="5"/>
        <end position="12"/>
    </location>
    <ligand>
        <name>ATP</name>
        <dbReference type="ChEBI" id="CHEBI:30616"/>
    </ligand>
</feature>
<accession>A0ABY3PT97</accession>
<proteinExistence type="inferred from homology"/>
<sequence>MVLTGPSGVGKDTILQEVRERHPGLYVSVSATTRAPRPGEVDGTDYRFLSIAEFEEWIATDNLLEWACYVGNYYGTPKTPVLERLAVGEPVVLEIEVQGALQVKNNFPAAMLVFIRPPSLAVLAERLRSRGTEAPEAIERRLARACEELALADRFDYQVVNDKLAAAVEAVERLLFEEIPDEPAGG</sequence>
<feature type="domain" description="Guanylate kinase-like" evidence="10">
    <location>
        <begin position="1"/>
        <end position="176"/>
    </location>
</feature>
<dbReference type="Proteomes" id="UP001054846">
    <property type="component" value="Chromosome"/>
</dbReference>
<evidence type="ECO:0000256" key="4">
    <source>
        <dbReference type="ARBA" id="ARBA00022679"/>
    </source>
</evidence>
<dbReference type="GO" id="GO:0004385">
    <property type="term" value="F:GMP kinase activity"/>
    <property type="evidence" value="ECO:0007669"/>
    <property type="project" value="UniProtKB-EC"/>
</dbReference>
<dbReference type="EMBL" id="CP063845">
    <property type="protein sequence ID" value="UFP96895.1"/>
    <property type="molecule type" value="Genomic_DNA"/>
</dbReference>